<feature type="region of interest" description="Disordered" evidence="1">
    <location>
        <begin position="67"/>
        <end position="144"/>
    </location>
</feature>
<dbReference type="EMBL" id="CAJQZP010000940">
    <property type="protein sequence ID" value="CAG4999735.1"/>
    <property type="molecule type" value="Genomic_DNA"/>
</dbReference>
<name>A0A8S3X3Y8_PARAO</name>
<feature type="compositionally biased region" description="Basic and acidic residues" evidence="1">
    <location>
        <begin position="116"/>
        <end position="134"/>
    </location>
</feature>
<protein>
    <submittedName>
        <fullName evidence="2">(apollo) hypothetical protein</fullName>
    </submittedName>
</protein>
<dbReference type="AlphaFoldDB" id="A0A8S3X3Y8"/>
<sequence length="185" mass="21057">MIDDILIGPIILPETMNSPRFLNFLETNFLDALLELPLAYRARMILQLDGAPAHFALLEHFSSQYNYSSVEQDPPTPGRSDVERETPTPGRSDVEIDTPTPGRFDVDCDTPTPGRSDVEKDTPTPGRSDSERRTLRPNRLKSTKNAYEEALRNVNEHFKRPRFPGNRFEVYGRSVGMKLQELPKQ</sequence>
<comment type="caution">
    <text evidence="2">The sequence shown here is derived from an EMBL/GenBank/DDBJ whole genome shotgun (WGS) entry which is preliminary data.</text>
</comment>
<evidence type="ECO:0000256" key="1">
    <source>
        <dbReference type="SAM" id="MobiDB-lite"/>
    </source>
</evidence>
<evidence type="ECO:0000313" key="3">
    <source>
        <dbReference type="Proteomes" id="UP000691718"/>
    </source>
</evidence>
<dbReference type="Proteomes" id="UP000691718">
    <property type="component" value="Unassembled WGS sequence"/>
</dbReference>
<accession>A0A8S3X3Y8</accession>
<gene>
    <name evidence="2" type="ORF">PAPOLLO_LOCUS13582</name>
</gene>
<evidence type="ECO:0000313" key="2">
    <source>
        <dbReference type="EMBL" id="CAG4999735.1"/>
    </source>
</evidence>
<organism evidence="2 3">
    <name type="scientific">Parnassius apollo</name>
    <name type="common">Apollo butterfly</name>
    <name type="synonym">Papilio apollo</name>
    <dbReference type="NCBI Taxonomy" id="110799"/>
    <lineage>
        <taxon>Eukaryota</taxon>
        <taxon>Metazoa</taxon>
        <taxon>Ecdysozoa</taxon>
        <taxon>Arthropoda</taxon>
        <taxon>Hexapoda</taxon>
        <taxon>Insecta</taxon>
        <taxon>Pterygota</taxon>
        <taxon>Neoptera</taxon>
        <taxon>Endopterygota</taxon>
        <taxon>Lepidoptera</taxon>
        <taxon>Glossata</taxon>
        <taxon>Ditrysia</taxon>
        <taxon>Papilionoidea</taxon>
        <taxon>Papilionidae</taxon>
        <taxon>Parnassiinae</taxon>
        <taxon>Parnassini</taxon>
        <taxon>Parnassius</taxon>
        <taxon>Parnassius</taxon>
    </lineage>
</organism>
<keyword evidence="3" id="KW-1185">Reference proteome</keyword>
<dbReference type="OrthoDB" id="6617753at2759"/>
<proteinExistence type="predicted"/>
<reference evidence="2" key="1">
    <citation type="submission" date="2021-04" db="EMBL/GenBank/DDBJ databases">
        <authorList>
            <person name="Tunstrom K."/>
        </authorList>
    </citation>
    <scope>NUCLEOTIDE SEQUENCE</scope>
</reference>